<evidence type="ECO:0000259" key="3">
    <source>
        <dbReference type="SMART" id="SM00014"/>
    </source>
</evidence>
<dbReference type="Gene3D" id="1.20.144.10">
    <property type="entry name" value="Phosphatidic acid phosphatase type 2/haloperoxidase"/>
    <property type="match status" value="1"/>
</dbReference>
<evidence type="ECO:0000313" key="4">
    <source>
        <dbReference type="EMBL" id="MBR7620647.1"/>
    </source>
</evidence>
<dbReference type="PRINTS" id="PR00483">
    <property type="entry name" value="BACPHPHTASE"/>
</dbReference>
<dbReference type="InterPro" id="IPR000326">
    <property type="entry name" value="PAP2/HPO"/>
</dbReference>
<dbReference type="EMBL" id="CP068570">
    <property type="protein sequence ID" value="QQZ52045.1"/>
    <property type="molecule type" value="Genomic_DNA"/>
</dbReference>
<evidence type="ECO:0000256" key="1">
    <source>
        <dbReference type="PIRNR" id="PIRNR000897"/>
    </source>
</evidence>
<gene>
    <name evidence="4" type="ORF">JKL49_14735</name>
    <name evidence="5" type="ORF">JKL49_20930</name>
</gene>
<dbReference type="RefSeq" id="WP_215341376.1">
    <property type="nucleotide sequence ID" value="NZ_JAGSGD010000001.1"/>
</dbReference>
<dbReference type="EC" id="3.1.3.2" evidence="1"/>
<accession>A0A941D311</accession>
<evidence type="ECO:0000256" key="2">
    <source>
        <dbReference type="SAM" id="SignalP"/>
    </source>
</evidence>
<dbReference type="SUPFAM" id="SSF48317">
    <property type="entry name" value="Acid phosphatase/Vanadium-dependent haloperoxidase"/>
    <property type="match status" value="1"/>
</dbReference>
<sequence>MIAKRLLLTATVTLLLTGPALAGEAPKPKATAIFLSATELDAARFLPPPPPSGSAIATAELAELHAIEKARTPEMLAQAKSDDVTKDASIFADAMGPGFDLKALPATAKLMAEVRNEEKVAADTAKAAFKRPRPWIIDPSVQSCSRGDEPLSSYPSGHATMGYSMAIVLADIAPAKAAALMSRASVYGGSRLVCGMHFRSDIVAAQALGTAVAIDLLHNPAFRADRDAAAAELRAAHLAD</sequence>
<evidence type="ECO:0000313" key="6">
    <source>
        <dbReference type="Proteomes" id="UP000622580"/>
    </source>
</evidence>
<reference evidence="4" key="2">
    <citation type="submission" date="2021-04" db="EMBL/GenBank/DDBJ databases">
        <title>Draft genome assembly of strain Phenylobacterium sp. 20VBR1 using MiniION and Illumina platforms.</title>
        <authorList>
            <person name="Thomas F.A."/>
            <person name="Krishnan K.P."/>
            <person name="Sinha R.K."/>
        </authorList>
    </citation>
    <scope>NUCLEOTIDE SEQUENCE</scope>
    <source>
        <strain evidence="4">20VBR1</strain>
    </source>
</reference>
<comment type="catalytic activity">
    <reaction evidence="1">
        <text>a phosphate monoester + H2O = an alcohol + phosphate</text>
        <dbReference type="Rhea" id="RHEA:15017"/>
        <dbReference type="ChEBI" id="CHEBI:15377"/>
        <dbReference type="ChEBI" id="CHEBI:30879"/>
        <dbReference type="ChEBI" id="CHEBI:43474"/>
        <dbReference type="ChEBI" id="CHEBI:67140"/>
        <dbReference type="EC" id="3.1.3.2"/>
    </reaction>
</comment>
<dbReference type="Pfam" id="PF01569">
    <property type="entry name" value="PAP2"/>
    <property type="match status" value="1"/>
</dbReference>
<dbReference type="Proteomes" id="UP000622580">
    <property type="component" value="Unassembled WGS sequence"/>
</dbReference>
<feature type="chain" id="PRO_5044462950" description="Acid phosphatase" evidence="2">
    <location>
        <begin position="23"/>
        <end position="240"/>
    </location>
</feature>
<keyword evidence="2" id="KW-0732">Signal</keyword>
<dbReference type="InterPro" id="IPR036938">
    <property type="entry name" value="PAP2/HPO_sf"/>
</dbReference>
<evidence type="ECO:0000313" key="5">
    <source>
        <dbReference type="EMBL" id="QQZ52045.1"/>
    </source>
</evidence>
<keyword evidence="1" id="KW-0378">Hydrolase</keyword>
<dbReference type="SMART" id="SM00014">
    <property type="entry name" value="acidPPc"/>
    <property type="match status" value="1"/>
</dbReference>
<keyword evidence="6" id="KW-1185">Reference proteome</keyword>
<feature type="domain" description="Phosphatidic acid phosphatase type 2/haloperoxidase" evidence="3">
    <location>
        <begin position="108"/>
        <end position="217"/>
    </location>
</feature>
<dbReference type="GO" id="GO:0003993">
    <property type="term" value="F:acid phosphatase activity"/>
    <property type="evidence" value="ECO:0007669"/>
    <property type="project" value="UniProtKB-EC"/>
</dbReference>
<protein>
    <recommendedName>
        <fullName evidence="1">Acid phosphatase</fullName>
        <ecNumber evidence="1">3.1.3.2</ecNumber>
    </recommendedName>
</protein>
<dbReference type="AlphaFoldDB" id="A0A941D311"/>
<feature type="signal peptide" evidence="2">
    <location>
        <begin position="1"/>
        <end position="22"/>
    </location>
</feature>
<organism evidence="4 6">
    <name type="scientific">Phenylobacterium glaciei</name>
    <dbReference type="NCBI Taxonomy" id="2803784"/>
    <lineage>
        <taxon>Bacteria</taxon>
        <taxon>Pseudomonadati</taxon>
        <taxon>Pseudomonadota</taxon>
        <taxon>Alphaproteobacteria</taxon>
        <taxon>Caulobacterales</taxon>
        <taxon>Caulobacteraceae</taxon>
        <taxon>Phenylobacterium</taxon>
    </lineage>
</organism>
<reference evidence="5" key="1">
    <citation type="submission" date="2021-01" db="EMBL/GenBank/DDBJ databases">
        <title>Genome sequence of Phenylobacterium sp. 20VBR1 isolated from a valley glaceir, Ny-Alesund, Svalbard.</title>
        <authorList>
            <person name="Thomas F.A."/>
            <person name="Krishnan K.P."/>
            <person name="Sinha R.K."/>
        </authorList>
    </citation>
    <scope>NUCLEOTIDE SEQUENCE</scope>
    <source>
        <strain evidence="5">20VBR1</strain>
    </source>
</reference>
<dbReference type="GO" id="GO:0030288">
    <property type="term" value="C:outer membrane-bounded periplasmic space"/>
    <property type="evidence" value="ECO:0007669"/>
    <property type="project" value="InterPro"/>
</dbReference>
<dbReference type="EMBL" id="JAGSGD010000001">
    <property type="protein sequence ID" value="MBR7620647.1"/>
    <property type="molecule type" value="Genomic_DNA"/>
</dbReference>
<name>A0A941D311_9CAUL</name>
<dbReference type="PIRSF" id="PIRSF000897">
    <property type="entry name" value="Acid_Ptase_ClsA"/>
    <property type="match status" value="1"/>
</dbReference>
<comment type="similarity">
    <text evidence="1">Belongs to the class A bacterial acid phosphatase family.</text>
</comment>
<dbReference type="InterPro" id="IPR001011">
    <property type="entry name" value="Acid_Pase_classA_bac"/>
</dbReference>
<proteinExistence type="inferred from homology"/>